<name>A0A161L9U1_9BACT</name>
<dbReference type="Proteomes" id="UP000076586">
    <property type="component" value="Unassembled WGS sequence"/>
</dbReference>
<comment type="caution">
    <text evidence="2">The sequence shown here is derived from an EMBL/GenBank/DDBJ whole genome shotgun (WGS) entry which is preliminary data.</text>
</comment>
<evidence type="ECO:0000313" key="2">
    <source>
        <dbReference type="EMBL" id="GAT64354.1"/>
    </source>
</evidence>
<evidence type="ECO:0000313" key="3">
    <source>
        <dbReference type="Proteomes" id="UP000076586"/>
    </source>
</evidence>
<organism evidence="2 3">
    <name type="scientific">Paludibacter jiangxiensis</name>
    <dbReference type="NCBI Taxonomy" id="681398"/>
    <lineage>
        <taxon>Bacteria</taxon>
        <taxon>Pseudomonadati</taxon>
        <taxon>Bacteroidota</taxon>
        <taxon>Bacteroidia</taxon>
        <taxon>Bacteroidales</taxon>
        <taxon>Paludibacteraceae</taxon>
        <taxon>Paludibacter</taxon>
    </lineage>
</organism>
<dbReference type="RefSeq" id="WP_068706372.1">
    <property type="nucleotide sequence ID" value="NZ_BDCR01000004.1"/>
</dbReference>
<dbReference type="OrthoDB" id="1099804at2"/>
<reference evidence="3" key="1">
    <citation type="submission" date="2016-04" db="EMBL/GenBank/DDBJ databases">
        <title>Draft genome sequence of Paludibacter jiangxiensis strain NM7.</title>
        <authorList>
            <person name="Qiu Y."/>
            <person name="Matsuura N."/>
            <person name="Ohashi A."/>
            <person name="Tourlousse M.D."/>
            <person name="Sekiguchi Y."/>
        </authorList>
    </citation>
    <scope>NUCLEOTIDE SEQUENCE [LARGE SCALE GENOMIC DNA]</scope>
    <source>
        <strain evidence="3">NM7</strain>
    </source>
</reference>
<proteinExistence type="predicted"/>
<reference evidence="3" key="2">
    <citation type="journal article" date="2017" name="Genome Announc.">
        <title>Draft genome sequence of Paludibacter jiangxiensis NM7(T), a propionate-producing fermentative bacterium.</title>
        <authorList>
            <person name="Qiu Y.-L."/>
            <person name="Tourlousse D.M."/>
            <person name="Matsuura N."/>
            <person name="Ohashi A."/>
            <person name="Sekiguchi Y."/>
        </authorList>
    </citation>
    <scope>NUCLEOTIDE SEQUENCE [LARGE SCALE GENOMIC DNA]</scope>
    <source>
        <strain evidence="3">NM7</strain>
    </source>
</reference>
<feature type="domain" description="Helix-turn-helix" evidence="1">
    <location>
        <begin position="41"/>
        <end position="90"/>
    </location>
</feature>
<gene>
    <name evidence="2" type="ORF">PJIAN_4905</name>
</gene>
<dbReference type="STRING" id="681398.PJIAN_4905"/>
<dbReference type="AlphaFoldDB" id="A0A161L9U1"/>
<evidence type="ECO:0000259" key="1">
    <source>
        <dbReference type="Pfam" id="PF12728"/>
    </source>
</evidence>
<dbReference type="EMBL" id="BDCR01000004">
    <property type="protein sequence ID" value="GAT64354.1"/>
    <property type="molecule type" value="Genomic_DNA"/>
</dbReference>
<keyword evidence="3" id="KW-1185">Reference proteome</keyword>
<accession>A0A161L9U1</accession>
<sequence>METQPIAVITVPQTEWQEMLAVVKDTRDKVLALAAPEKKELLTPKEVCGILKIGRSTFERMKNAGTIQITKIEGKKMVYVKRADIENMLTA</sequence>
<dbReference type="InterPro" id="IPR041657">
    <property type="entry name" value="HTH_17"/>
</dbReference>
<protein>
    <submittedName>
        <fullName evidence="2">DNA binding domain-containing protein, excisionase family</fullName>
    </submittedName>
</protein>
<dbReference type="Pfam" id="PF12728">
    <property type="entry name" value="HTH_17"/>
    <property type="match status" value="1"/>
</dbReference>